<reference evidence="3" key="1">
    <citation type="submission" date="2015-07" db="EMBL/GenBank/DDBJ databases">
        <title>Fjat-14235 jcm11544.</title>
        <authorList>
            <person name="Liu B."/>
            <person name="Wang J."/>
            <person name="Zhu Y."/>
            <person name="Liu G."/>
            <person name="Chen Q."/>
            <person name="Chen Z."/>
            <person name="Lan J."/>
            <person name="Che J."/>
            <person name="Ge C."/>
            <person name="Shi H."/>
            <person name="Pan Z."/>
            <person name="Liu X."/>
        </authorList>
    </citation>
    <scope>NUCLEOTIDE SEQUENCE [LARGE SCALE GENOMIC DNA]</scope>
    <source>
        <strain evidence="3">JCM 11544</strain>
    </source>
</reference>
<comment type="caution">
    <text evidence="1">The sequence shown here is derived from an EMBL/GenBank/DDBJ whole genome shotgun (WGS) entry which is preliminary data.</text>
</comment>
<evidence type="ECO:0000313" key="2">
    <source>
        <dbReference type="EMBL" id="KZE53226.1"/>
    </source>
</evidence>
<dbReference type="OrthoDB" id="2870550at2"/>
<dbReference type="EMBL" id="LGUE01000005">
    <property type="protein sequence ID" value="KON83898.1"/>
    <property type="molecule type" value="Genomic_DNA"/>
</dbReference>
<organism evidence="1 3">
    <name type="scientific">Rossellomorea marisflavi</name>
    <dbReference type="NCBI Taxonomy" id="189381"/>
    <lineage>
        <taxon>Bacteria</taxon>
        <taxon>Bacillati</taxon>
        <taxon>Bacillota</taxon>
        <taxon>Bacilli</taxon>
        <taxon>Bacillales</taxon>
        <taxon>Bacillaceae</taxon>
        <taxon>Rossellomorea</taxon>
    </lineage>
</organism>
<name>A0A0J5S9X4_9BACI</name>
<dbReference type="Proteomes" id="UP000037405">
    <property type="component" value="Unassembled WGS sequence"/>
</dbReference>
<evidence type="ECO:0000313" key="1">
    <source>
        <dbReference type="EMBL" id="KON83898.1"/>
    </source>
</evidence>
<gene>
    <name evidence="1" type="ORF">AF331_17250</name>
    <name evidence="2" type="ORF">AV649_10665</name>
</gene>
<protein>
    <recommendedName>
        <fullName evidence="5">SCP2 domain-containing protein</fullName>
    </recommendedName>
</protein>
<reference evidence="1" key="2">
    <citation type="submission" date="2015-07" db="EMBL/GenBank/DDBJ databases">
        <title>MeaNS - Measles Nucleotide Surveillance Program.</title>
        <authorList>
            <person name="Tran T."/>
            <person name="Druce J."/>
        </authorList>
    </citation>
    <scope>NUCLEOTIDE SEQUENCE</scope>
    <source>
        <strain evidence="1">JCM 11544</strain>
    </source>
</reference>
<evidence type="ECO:0000313" key="4">
    <source>
        <dbReference type="Proteomes" id="UP000076510"/>
    </source>
</evidence>
<proteinExistence type="predicted"/>
<dbReference type="SUPFAM" id="SSF55718">
    <property type="entry name" value="SCP-like"/>
    <property type="match status" value="1"/>
</dbReference>
<dbReference type="PATRIC" id="fig|189381.10.peg.206"/>
<reference evidence="4" key="3">
    <citation type="submission" date="2016-01" db="EMBL/GenBank/DDBJ databases">
        <title>Whole genome sequencing of Bhargavaea cecembensis T14.</title>
        <authorList>
            <person name="Hong K.W."/>
        </authorList>
    </citation>
    <scope>NUCLEOTIDE SEQUENCE [LARGE SCALE GENOMIC DNA]</scope>
    <source>
        <strain evidence="4">M19</strain>
    </source>
</reference>
<dbReference type="STRING" id="189381.GCA_900166615_02312"/>
<evidence type="ECO:0008006" key="5">
    <source>
        <dbReference type="Google" id="ProtNLM"/>
    </source>
</evidence>
<dbReference type="AlphaFoldDB" id="A0A0J5S9X4"/>
<dbReference type="Proteomes" id="UP000076510">
    <property type="component" value="Unassembled WGS sequence"/>
</dbReference>
<evidence type="ECO:0000313" key="3">
    <source>
        <dbReference type="Proteomes" id="UP000037405"/>
    </source>
</evidence>
<accession>A0A0J5S9X4</accession>
<keyword evidence="3" id="KW-1185">Reference proteome</keyword>
<reference evidence="2" key="4">
    <citation type="submission" date="2016-01" db="EMBL/GenBank/DDBJ databases">
        <authorList>
            <person name="McClelland M."/>
            <person name="Jain A."/>
            <person name="Saraogi P."/>
            <person name="Mendelson R."/>
            <person name="Westerman R."/>
            <person name="SanMiguel P."/>
            <person name="Csonka L."/>
        </authorList>
    </citation>
    <scope>NUCLEOTIDE SEQUENCE</scope>
    <source>
        <strain evidence="2">M19</strain>
    </source>
</reference>
<sequence length="117" mass="13356">MREYLEKVVDQCETRYHLQLLFPDTPFVLHFQCGTSGHSLSISNKGCNVLPDPHPDPNLTITAGDVRRLIALLEGNERLTSLVDKKEIEVRGGYRHLLFAESVLWLTRFHMVEPVSV</sequence>
<dbReference type="EMBL" id="LQQY01000002">
    <property type="protein sequence ID" value="KZE53226.1"/>
    <property type="molecule type" value="Genomic_DNA"/>
</dbReference>
<dbReference type="InterPro" id="IPR036527">
    <property type="entry name" value="SCP2_sterol-bd_dom_sf"/>
</dbReference>
<dbReference type="RefSeq" id="WP_048007059.1">
    <property type="nucleotide sequence ID" value="NZ_CP047095.1"/>
</dbReference>